<proteinExistence type="predicted"/>
<dbReference type="EMBL" id="VXIS01000150">
    <property type="protein sequence ID" value="KAA8900742.1"/>
    <property type="molecule type" value="Genomic_DNA"/>
</dbReference>
<comment type="caution">
    <text evidence="3">The sequence shown here is derived from an EMBL/GenBank/DDBJ whole genome shotgun (WGS) entry which is preliminary data.</text>
</comment>
<dbReference type="Proteomes" id="UP000326924">
    <property type="component" value="Unassembled WGS sequence"/>
</dbReference>
<dbReference type="PANTHER" id="PTHR35186:SF4">
    <property type="entry name" value="PRION-INHIBITION AND PROPAGATION HELO DOMAIN-CONTAINING PROTEIN"/>
    <property type="match status" value="1"/>
</dbReference>
<sequence>MTDPVSMFFGIAGLVVPAYQAVQALSDRISATKSFPKKLRSLNAQITLQKKLFDNECILLFGPALDEALIRSMLSDQSHPNWRDRELAQEMGDFFGQSLLPFEIIRETVLQLDKEVEKVTVEDGGKLGTLKHAKGLYKKLQRPSELPNLDALLAILRAQILDLLNLRKQREAAQKRRYRGSDRELRNTPAASESQPDVDLLQQVLEVQKASKKVYTAIASIASCSCHRTYFQLQQHESEKPHSPESNHFKLVLTTGAINEEACTCIAIRKEAGTVTPPPPYTPTSPTSKPVKKKLQFASSPTALTDLCSSLRRASSTPSYLGALPSQDAHRHIYTESQKPSITRISLPRVFEQAPLSRVRSILPPTRRYRLAWILSASLLRFGFASSWFRQNWRCADIYFLSDRSPPNNFDLPHLSVHFDGSKSSSTESSAGTCLAKNEQLYSLAIALIEIGYGATLRTLCAEGDGDEREWNHAREYAGAKELAESIGQVMSRRYAMVVRRCFYCSFAIDEGDLTPARLQRAFYEKVECELRRCLLEFSA</sequence>
<reference evidence="3 4" key="1">
    <citation type="submission" date="2019-09" db="EMBL/GenBank/DDBJ databases">
        <title>Draft genome of the ectomycorrhizal ascomycete Sphaerosporella brunnea.</title>
        <authorList>
            <consortium name="DOE Joint Genome Institute"/>
            <person name="Benucci G.M."/>
            <person name="Marozzi G."/>
            <person name="Antonielli L."/>
            <person name="Sanchez S."/>
            <person name="Marco P."/>
            <person name="Wang X."/>
            <person name="Falini L.B."/>
            <person name="Barry K."/>
            <person name="Haridas S."/>
            <person name="Lipzen A."/>
            <person name="Labutti K."/>
            <person name="Grigoriev I.V."/>
            <person name="Murat C."/>
            <person name="Martin F."/>
            <person name="Albertini E."/>
            <person name="Donnini D."/>
            <person name="Bonito G."/>
        </authorList>
    </citation>
    <scope>NUCLEOTIDE SEQUENCE [LARGE SCALE GENOMIC DNA]</scope>
    <source>
        <strain evidence="3 4">Sb_GMNB300</strain>
    </source>
</reference>
<dbReference type="InParanoid" id="A0A5J5ES82"/>
<organism evidence="3 4">
    <name type="scientific">Sphaerosporella brunnea</name>
    <dbReference type="NCBI Taxonomy" id="1250544"/>
    <lineage>
        <taxon>Eukaryota</taxon>
        <taxon>Fungi</taxon>
        <taxon>Dikarya</taxon>
        <taxon>Ascomycota</taxon>
        <taxon>Pezizomycotina</taxon>
        <taxon>Pezizomycetes</taxon>
        <taxon>Pezizales</taxon>
        <taxon>Pyronemataceae</taxon>
        <taxon>Sphaerosporella</taxon>
    </lineage>
</organism>
<protein>
    <recommendedName>
        <fullName evidence="2">DUF7580 domain-containing protein</fullName>
    </recommendedName>
</protein>
<evidence type="ECO:0000259" key="2">
    <source>
        <dbReference type="Pfam" id="PF24476"/>
    </source>
</evidence>
<dbReference type="PANTHER" id="PTHR35186">
    <property type="entry name" value="ANK_REP_REGION DOMAIN-CONTAINING PROTEIN"/>
    <property type="match status" value="1"/>
</dbReference>
<name>A0A5J5ES82_9PEZI</name>
<evidence type="ECO:0000313" key="4">
    <source>
        <dbReference type="Proteomes" id="UP000326924"/>
    </source>
</evidence>
<evidence type="ECO:0000313" key="3">
    <source>
        <dbReference type="EMBL" id="KAA8900742.1"/>
    </source>
</evidence>
<dbReference type="InterPro" id="IPR056002">
    <property type="entry name" value="DUF7580"/>
</dbReference>
<gene>
    <name evidence="3" type="ORF">FN846DRAFT_135274</name>
</gene>
<dbReference type="AlphaFoldDB" id="A0A5J5ES82"/>
<accession>A0A5J5ES82</accession>
<feature type="region of interest" description="Disordered" evidence="1">
    <location>
        <begin position="175"/>
        <end position="196"/>
    </location>
</feature>
<keyword evidence="4" id="KW-1185">Reference proteome</keyword>
<feature type="domain" description="DUF7580" evidence="2">
    <location>
        <begin position="206"/>
        <end position="523"/>
    </location>
</feature>
<dbReference type="OrthoDB" id="3565018at2759"/>
<feature type="compositionally biased region" description="Basic and acidic residues" evidence="1">
    <location>
        <begin position="175"/>
        <end position="186"/>
    </location>
</feature>
<dbReference type="Pfam" id="PF24476">
    <property type="entry name" value="DUF7580"/>
    <property type="match status" value="1"/>
</dbReference>
<evidence type="ECO:0000256" key="1">
    <source>
        <dbReference type="SAM" id="MobiDB-lite"/>
    </source>
</evidence>